<dbReference type="KEGG" id="spue:AB5L97_12440"/>
<keyword evidence="1" id="KW-0645">Protease</keyword>
<dbReference type="GO" id="GO:0005524">
    <property type="term" value="F:ATP binding"/>
    <property type="evidence" value="ECO:0007669"/>
    <property type="project" value="InterPro"/>
</dbReference>
<comment type="catalytic activity">
    <reaction evidence="1">
        <text>Hydrolysis of proteins in presence of ATP.</text>
        <dbReference type="EC" id="3.4.21.53"/>
    </reaction>
</comment>
<dbReference type="Gene3D" id="3.30.230.10">
    <property type="match status" value="1"/>
</dbReference>
<feature type="active site" evidence="1">
    <location>
        <position position="301"/>
    </location>
</feature>
<dbReference type="PANTHER" id="PTHR10046">
    <property type="entry name" value="ATP DEPENDENT LON PROTEASE FAMILY MEMBER"/>
    <property type="match status" value="1"/>
</dbReference>
<dbReference type="InterPro" id="IPR020568">
    <property type="entry name" value="Ribosomal_Su5_D2-typ_SF"/>
</dbReference>
<protein>
    <recommendedName>
        <fullName evidence="1">endopeptidase La</fullName>
        <ecNumber evidence="1">3.4.21.53</ecNumber>
    </recommendedName>
</protein>
<dbReference type="EC" id="3.4.21.53" evidence="1"/>
<feature type="active site" evidence="1">
    <location>
        <position position="346"/>
    </location>
</feature>
<dbReference type="Pfam" id="PF05362">
    <property type="entry name" value="Lon_C"/>
    <property type="match status" value="1"/>
</dbReference>
<dbReference type="SUPFAM" id="SSF50156">
    <property type="entry name" value="PDZ domain-like"/>
    <property type="match status" value="1"/>
</dbReference>
<feature type="region of interest" description="Disordered" evidence="2">
    <location>
        <begin position="1"/>
        <end position="65"/>
    </location>
</feature>
<dbReference type="EMBL" id="CP163302">
    <property type="protein sequence ID" value="XDP44089.1"/>
    <property type="molecule type" value="Genomic_DNA"/>
</dbReference>
<dbReference type="PROSITE" id="PS51786">
    <property type="entry name" value="LON_PROTEOLYTIC"/>
    <property type="match status" value="1"/>
</dbReference>
<feature type="domain" description="Lon proteolytic" evidence="3">
    <location>
        <begin position="297"/>
        <end position="394"/>
    </location>
</feature>
<evidence type="ECO:0000313" key="4">
    <source>
        <dbReference type="EMBL" id="XDP44089.1"/>
    </source>
</evidence>
<name>A0AB39KZJ0_9MICC</name>
<keyword evidence="1" id="KW-0378">Hydrolase</keyword>
<sequence length="409" mass="40935">MVSGPVVPDAGSDPTAAHAGAQGGARDGADDGAVSPSADPPHDVVRPSGSSAGQRKRQQGRSGGRGSAALISGLAALILGATVVSVPVPYIIESPGPAYNTLGQTGGKDVITVTGHDSYPAAGALDLTTVYVNGGPNSDVGLLELARSWFDPTRAILPQRVVYPPGTTSQQVSDENAALMQDSEQTAVAAALGNLGIAYDQQLNVGSIPDGSPSTGKLLVGDRLVSVAGTKVTSLATVQQTLAAGGGTPVDVVVVRGGSPETVTVTPTQNQGKWVLGVDIRYTYSFPFSVSVSLDRVGGPSAGMMFALGIVDKLTPGDLTGGRQIAGTGTISPDGTVGAIGGIAQKLYGARSAGATLFLAPASNCDEVVGHLPEGLDVVKVSTLSDARAAVEAYAQGKDPASMPQCTKG</sequence>
<evidence type="ECO:0000256" key="1">
    <source>
        <dbReference type="PROSITE-ProRule" id="PRU01122"/>
    </source>
</evidence>
<gene>
    <name evidence="4" type="ORF">AB5L97_12440</name>
</gene>
<reference evidence="4" key="1">
    <citation type="submission" date="2024-07" db="EMBL/GenBank/DDBJ databases">
        <authorList>
            <person name="fu j."/>
        </authorList>
    </citation>
    <scope>NUCLEOTIDE SEQUENCE</scope>
    <source>
        <strain evidence="4">P10A9</strain>
    </source>
</reference>
<dbReference type="InterPro" id="IPR008269">
    <property type="entry name" value="Lon_proteolytic"/>
</dbReference>
<comment type="similarity">
    <text evidence="1">Belongs to the peptidase S16 family.</text>
</comment>
<keyword evidence="1" id="KW-0720">Serine protease</keyword>
<dbReference type="InterPro" id="IPR027065">
    <property type="entry name" value="Lon_Prtase"/>
</dbReference>
<dbReference type="AlphaFoldDB" id="A0AB39KZJ0"/>
<dbReference type="RefSeq" id="WP_369044903.1">
    <property type="nucleotide sequence ID" value="NZ_CP163302.1"/>
</dbReference>
<dbReference type="InterPro" id="IPR036034">
    <property type="entry name" value="PDZ_sf"/>
</dbReference>
<dbReference type="SUPFAM" id="SSF54211">
    <property type="entry name" value="Ribosomal protein S5 domain 2-like"/>
    <property type="match status" value="1"/>
</dbReference>
<evidence type="ECO:0000259" key="3">
    <source>
        <dbReference type="PROSITE" id="PS51786"/>
    </source>
</evidence>
<dbReference type="InterPro" id="IPR014721">
    <property type="entry name" value="Ribsml_uS5_D2-typ_fold_subgr"/>
</dbReference>
<accession>A0AB39KZJ0</accession>
<dbReference type="GO" id="GO:0004176">
    <property type="term" value="F:ATP-dependent peptidase activity"/>
    <property type="evidence" value="ECO:0007669"/>
    <property type="project" value="UniProtKB-UniRule"/>
</dbReference>
<proteinExistence type="inferred from homology"/>
<evidence type="ECO:0000256" key="2">
    <source>
        <dbReference type="SAM" id="MobiDB-lite"/>
    </source>
</evidence>
<dbReference type="GO" id="GO:0004252">
    <property type="term" value="F:serine-type endopeptidase activity"/>
    <property type="evidence" value="ECO:0007669"/>
    <property type="project" value="UniProtKB-UniRule"/>
</dbReference>
<dbReference type="GO" id="GO:0006508">
    <property type="term" value="P:proteolysis"/>
    <property type="evidence" value="ECO:0007669"/>
    <property type="project" value="UniProtKB-KW"/>
</dbReference>
<dbReference type="GO" id="GO:0030163">
    <property type="term" value="P:protein catabolic process"/>
    <property type="evidence" value="ECO:0007669"/>
    <property type="project" value="InterPro"/>
</dbReference>
<organism evidence="4">
    <name type="scientific">Sinomonas puerhi</name>
    <dbReference type="NCBI Taxonomy" id="3238584"/>
    <lineage>
        <taxon>Bacteria</taxon>
        <taxon>Bacillati</taxon>
        <taxon>Actinomycetota</taxon>
        <taxon>Actinomycetes</taxon>
        <taxon>Micrococcales</taxon>
        <taxon>Micrococcaceae</taxon>
        <taxon>Sinomonas</taxon>
    </lineage>
</organism>